<dbReference type="PRINTS" id="PR00038">
    <property type="entry name" value="HTHLUXR"/>
</dbReference>
<dbReference type="SUPFAM" id="SSF52540">
    <property type="entry name" value="P-loop containing nucleoside triphosphate hydrolases"/>
    <property type="match status" value="1"/>
</dbReference>
<keyword evidence="6" id="KW-1185">Reference proteome</keyword>
<evidence type="ECO:0000256" key="1">
    <source>
        <dbReference type="ARBA" id="ARBA00023015"/>
    </source>
</evidence>
<evidence type="ECO:0000256" key="3">
    <source>
        <dbReference type="ARBA" id="ARBA00023163"/>
    </source>
</evidence>
<dbReference type="RefSeq" id="WP_165183168.1">
    <property type="nucleotide sequence ID" value="NZ_JAAKZI010000033.1"/>
</dbReference>
<organism evidence="5 6">
    <name type="scientific">Arthrobacter silviterrae</name>
    <dbReference type="NCBI Taxonomy" id="2026658"/>
    <lineage>
        <taxon>Bacteria</taxon>
        <taxon>Bacillati</taxon>
        <taxon>Actinomycetota</taxon>
        <taxon>Actinomycetes</taxon>
        <taxon>Micrococcales</taxon>
        <taxon>Micrococcaceae</taxon>
        <taxon>Arthrobacter</taxon>
    </lineage>
</organism>
<accession>A0ABX0DED0</accession>
<dbReference type="PANTHER" id="PTHR44688">
    <property type="entry name" value="DNA-BINDING TRANSCRIPTIONAL ACTIVATOR DEVR_DOSR"/>
    <property type="match status" value="1"/>
</dbReference>
<dbReference type="EMBL" id="JAAKZI010000033">
    <property type="protein sequence ID" value="NGN84946.1"/>
    <property type="molecule type" value="Genomic_DNA"/>
</dbReference>
<keyword evidence="1" id="KW-0805">Transcription regulation</keyword>
<proteinExistence type="predicted"/>
<dbReference type="Proteomes" id="UP000479226">
    <property type="component" value="Unassembled WGS sequence"/>
</dbReference>
<evidence type="ECO:0000313" key="6">
    <source>
        <dbReference type="Proteomes" id="UP000479226"/>
    </source>
</evidence>
<dbReference type="Gene3D" id="1.10.10.10">
    <property type="entry name" value="Winged helix-like DNA-binding domain superfamily/Winged helix DNA-binding domain"/>
    <property type="match status" value="1"/>
</dbReference>
<dbReference type="InterPro" id="IPR016032">
    <property type="entry name" value="Sig_transdc_resp-reg_C-effctor"/>
</dbReference>
<protein>
    <recommendedName>
        <fullName evidence="4">HTH luxR-type domain-containing protein</fullName>
    </recommendedName>
</protein>
<dbReference type="InterPro" id="IPR036388">
    <property type="entry name" value="WH-like_DNA-bd_sf"/>
</dbReference>
<dbReference type="PROSITE" id="PS00622">
    <property type="entry name" value="HTH_LUXR_1"/>
    <property type="match status" value="1"/>
</dbReference>
<dbReference type="SMART" id="SM00421">
    <property type="entry name" value="HTH_LUXR"/>
    <property type="match status" value="1"/>
</dbReference>
<evidence type="ECO:0000256" key="2">
    <source>
        <dbReference type="ARBA" id="ARBA00023125"/>
    </source>
</evidence>
<dbReference type="PROSITE" id="PS50043">
    <property type="entry name" value="HTH_LUXR_2"/>
    <property type="match status" value="1"/>
</dbReference>
<dbReference type="PANTHER" id="PTHR44688:SF16">
    <property type="entry name" value="DNA-BINDING TRANSCRIPTIONAL ACTIVATOR DEVR_DOSR"/>
    <property type="match status" value="1"/>
</dbReference>
<evidence type="ECO:0000259" key="4">
    <source>
        <dbReference type="PROSITE" id="PS50043"/>
    </source>
</evidence>
<evidence type="ECO:0000313" key="5">
    <source>
        <dbReference type="EMBL" id="NGN84946.1"/>
    </source>
</evidence>
<comment type="caution">
    <text evidence="5">The sequence shown here is derived from an EMBL/GenBank/DDBJ whole genome shotgun (WGS) entry which is preliminary data.</text>
</comment>
<keyword evidence="2" id="KW-0238">DNA-binding</keyword>
<dbReference type="InterPro" id="IPR027417">
    <property type="entry name" value="P-loop_NTPase"/>
</dbReference>
<keyword evidence="3" id="KW-0804">Transcription</keyword>
<name>A0ABX0DED0_9MICC</name>
<dbReference type="SUPFAM" id="SSF46894">
    <property type="entry name" value="C-terminal effector domain of the bipartite response regulators"/>
    <property type="match status" value="1"/>
</dbReference>
<dbReference type="InterPro" id="IPR000792">
    <property type="entry name" value="Tscrpt_reg_LuxR_C"/>
</dbReference>
<feature type="domain" description="HTH luxR-type" evidence="4">
    <location>
        <begin position="812"/>
        <end position="873"/>
    </location>
</feature>
<dbReference type="Pfam" id="PF00196">
    <property type="entry name" value="GerE"/>
    <property type="match status" value="1"/>
</dbReference>
<dbReference type="CDD" id="cd06170">
    <property type="entry name" value="LuxR_C_like"/>
    <property type="match status" value="1"/>
</dbReference>
<sequence length="873" mass="92812">MSAPAIFPTAWPVLERDGDRMRALRAFAMGVQNLGSAGLPNHATGHTAGLVVAGEPGVGKTTFASGLVSALLADARNSPLVVPVLCTATSNSLPWSSLAPSMSTESLAAAMELVASAPPKPQARPVLYRIEDAHLLDTMSATYISWQVRAGQAELVATVRQLSALPESLQMLLKDSVVESLRLDPLDAADTRLLLDKAVGGPVDPDAARHLYTLTRGNPMYLREVVRSALQSGDMFNTSTGWQWRRASAVPGTLSRLIERDMAGLPDALRDVLELVAFSEPIALPLLLKMVRPQDFDACLRAEHIALVHPPRSLVPDVVSAHPLKGEAIRAAVSVSNRLRLHQMVNVHRATADDGSPASMLRSTFWALECGLDVATPTLIRASWLAGELQDFGHAVLLADAALARTGLSPVQRLGTLAAKAFAASFIPGSDGGVADLESAWALLPAAARQEAERHHDGPDAAAAQFLEGALAVTALRANFKLFRHDSPAAALEALDQAELLLGPAVKATLEGLRVQIHGWAGNFAPVIETGEAALSANGGEVDEPMLAYLSMFALGLGHRGGLFRALDLCREGLQVARRCTADYPWAVGELRSVAHHLILWIGDIEQLEQARLERRDFDPPGIQYDYTLDLVASANVARAQGRWMASAADLQLAVEKYGAFDRNGLGAYARAALAAVLALAGRKSEAAKALARSRGGALRGSRNIEAEILFMQLTAQAGLGDAGPADALELADWAAARDARVTELDALHLYVELDPAAGAAVVPRLVACGKMIDGGRARWLVEHALALLASDEVAARRARDSLAVHGVWVGARNARPALTAREHQIAVLVAAGLGNREIGERLVVSVWTVESHVGRIFTKLGINSRDQLAARL</sequence>
<gene>
    <name evidence="5" type="ORF">G6N77_16005</name>
</gene>
<reference evidence="5 6" key="1">
    <citation type="submission" date="2020-02" db="EMBL/GenBank/DDBJ databases">
        <title>Genome sequence of the type strain DSM 27180 of Arthrobacter silviterrae.</title>
        <authorList>
            <person name="Gao J."/>
            <person name="Sun J."/>
        </authorList>
    </citation>
    <scope>NUCLEOTIDE SEQUENCE [LARGE SCALE GENOMIC DNA]</scope>
    <source>
        <strain evidence="5 6">DSM 27180</strain>
    </source>
</reference>